<organism evidence="1">
    <name type="scientific">marine metagenome</name>
    <dbReference type="NCBI Taxonomy" id="408172"/>
    <lineage>
        <taxon>unclassified sequences</taxon>
        <taxon>metagenomes</taxon>
        <taxon>ecological metagenomes</taxon>
    </lineage>
</organism>
<name>A0A382YZE0_9ZZZZ</name>
<dbReference type="Gene3D" id="1.10.600.10">
    <property type="entry name" value="Farnesyl Diphosphate Synthase"/>
    <property type="match status" value="1"/>
</dbReference>
<accession>A0A382YZE0</accession>
<proteinExistence type="predicted"/>
<sequence>IAYQIRDDLSDLGAEGETNDLAGLRPSLLLAIGYERAKDEQKEILASVWRRHLPENMTFADIEAMYTELKATDRADTLLATYKEESIRSLRELENANLKGLLRRVIGKIFNETVVKGWCSEVQQTSELDKIRELKDTAVSA</sequence>
<evidence type="ECO:0000313" key="1">
    <source>
        <dbReference type="EMBL" id="SVD88450.1"/>
    </source>
</evidence>
<dbReference type="EMBL" id="UINC01179655">
    <property type="protein sequence ID" value="SVD88450.1"/>
    <property type="molecule type" value="Genomic_DNA"/>
</dbReference>
<dbReference type="SUPFAM" id="SSF48576">
    <property type="entry name" value="Terpenoid synthases"/>
    <property type="match status" value="1"/>
</dbReference>
<dbReference type="AlphaFoldDB" id="A0A382YZE0"/>
<gene>
    <name evidence="1" type="ORF">METZ01_LOCUS441304</name>
</gene>
<dbReference type="InterPro" id="IPR008949">
    <property type="entry name" value="Isoprenoid_synthase_dom_sf"/>
</dbReference>
<reference evidence="1" key="1">
    <citation type="submission" date="2018-05" db="EMBL/GenBank/DDBJ databases">
        <authorList>
            <person name="Lanie J.A."/>
            <person name="Ng W.-L."/>
            <person name="Kazmierczak K.M."/>
            <person name="Andrzejewski T.M."/>
            <person name="Davidsen T.M."/>
            <person name="Wayne K.J."/>
            <person name="Tettelin H."/>
            <person name="Glass J.I."/>
            <person name="Rusch D."/>
            <person name="Podicherti R."/>
            <person name="Tsui H.-C.T."/>
            <person name="Winkler M.E."/>
        </authorList>
    </citation>
    <scope>NUCLEOTIDE SEQUENCE</scope>
</reference>
<feature type="non-terminal residue" evidence="1">
    <location>
        <position position="1"/>
    </location>
</feature>
<protein>
    <submittedName>
        <fullName evidence="1">Uncharacterized protein</fullName>
    </submittedName>
</protein>